<organism evidence="5 6">
    <name type="scientific">Microbacterium hydrocarbonoxydans</name>
    <dbReference type="NCBI Taxonomy" id="273678"/>
    <lineage>
        <taxon>Bacteria</taxon>
        <taxon>Bacillati</taxon>
        <taxon>Actinomycetota</taxon>
        <taxon>Actinomycetes</taxon>
        <taxon>Micrococcales</taxon>
        <taxon>Microbacteriaceae</taxon>
        <taxon>Microbacterium</taxon>
    </lineage>
</organism>
<dbReference type="PANTHER" id="PTHR24421">
    <property type="entry name" value="NITRATE/NITRITE SENSOR PROTEIN NARX-RELATED"/>
    <property type="match status" value="1"/>
</dbReference>
<keyword evidence="3" id="KW-0902">Two-component regulatory system</keyword>
<dbReference type="SUPFAM" id="SSF55781">
    <property type="entry name" value="GAF domain-like"/>
    <property type="match status" value="2"/>
</dbReference>
<evidence type="ECO:0000256" key="1">
    <source>
        <dbReference type="ARBA" id="ARBA00022679"/>
    </source>
</evidence>
<dbReference type="SUPFAM" id="SSF55874">
    <property type="entry name" value="ATPase domain of HSP90 chaperone/DNA topoisomerase II/histidine kinase"/>
    <property type="match status" value="1"/>
</dbReference>
<dbReference type="AlphaFoldDB" id="A0A1H4ISK2"/>
<protein>
    <submittedName>
        <fullName evidence="5">Histidine kinase-, DNA gyrase B-, and HSP90-like ATPase</fullName>
    </submittedName>
</protein>
<dbReference type="GO" id="GO:0016020">
    <property type="term" value="C:membrane"/>
    <property type="evidence" value="ECO:0007669"/>
    <property type="project" value="InterPro"/>
</dbReference>
<feature type="domain" description="GAF" evidence="4">
    <location>
        <begin position="21"/>
        <end position="154"/>
    </location>
</feature>
<proteinExistence type="predicted"/>
<dbReference type="InterPro" id="IPR036890">
    <property type="entry name" value="HATPase_C_sf"/>
</dbReference>
<dbReference type="InterPro" id="IPR029016">
    <property type="entry name" value="GAF-like_dom_sf"/>
</dbReference>
<evidence type="ECO:0000256" key="2">
    <source>
        <dbReference type="ARBA" id="ARBA00022777"/>
    </source>
</evidence>
<dbReference type="InterPro" id="IPR003594">
    <property type="entry name" value="HATPase_dom"/>
</dbReference>
<dbReference type="EMBL" id="FNSQ01000005">
    <property type="protein sequence ID" value="SEB36835.1"/>
    <property type="molecule type" value="Genomic_DNA"/>
</dbReference>
<dbReference type="Proteomes" id="UP000183750">
    <property type="component" value="Unassembled WGS sequence"/>
</dbReference>
<gene>
    <name evidence="5" type="ORF">SAMN04489807_0213</name>
</gene>
<keyword evidence="6" id="KW-1185">Reference proteome</keyword>
<dbReference type="SMART" id="SM00065">
    <property type="entry name" value="GAF"/>
    <property type="match status" value="2"/>
</dbReference>
<evidence type="ECO:0000313" key="6">
    <source>
        <dbReference type="Proteomes" id="UP000183750"/>
    </source>
</evidence>
<dbReference type="Gene3D" id="3.30.450.40">
    <property type="match status" value="3"/>
</dbReference>
<evidence type="ECO:0000256" key="3">
    <source>
        <dbReference type="ARBA" id="ARBA00023012"/>
    </source>
</evidence>
<dbReference type="Gene3D" id="1.20.5.1930">
    <property type="match status" value="1"/>
</dbReference>
<accession>A0A1H4ISK2</accession>
<dbReference type="InterPro" id="IPR003018">
    <property type="entry name" value="GAF"/>
</dbReference>
<keyword evidence="2 5" id="KW-0418">Kinase</keyword>
<dbReference type="InterPro" id="IPR050482">
    <property type="entry name" value="Sensor_HK_TwoCompSys"/>
</dbReference>
<dbReference type="Pfam" id="PF13185">
    <property type="entry name" value="GAF_2"/>
    <property type="match status" value="2"/>
</dbReference>
<dbReference type="GO" id="GO:0000155">
    <property type="term" value="F:phosphorelay sensor kinase activity"/>
    <property type="evidence" value="ECO:0007669"/>
    <property type="project" value="InterPro"/>
</dbReference>
<evidence type="ECO:0000313" key="5">
    <source>
        <dbReference type="EMBL" id="SEB36835.1"/>
    </source>
</evidence>
<evidence type="ECO:0000259" key="4">
    <source>
        <dbReference type="SMART" id="SM00065"/>
    </source>
</evidence>
<dbReference type="PANTHER" id="PTHR24421:SF56">
    <property type="entry name" value="OXYGEN SENSOR HISTIDINE KINASE RESPONSE REGULATOR DOST"/>
    <property type="match status" value="1"/>
</dbReference>
<dbReference type="InterPro" id="IPR011712">
    <property type="entry name" value="Sig_transdc_His_kin_sub3_dim/P"/>
</dbReference>
<dbReference type="Pfam" id="PF02518">
    <property type="entry name" value="HATPase_c"/>
    <property type="match status" value="1"/>
</dbReference>
<dbReference type="GO" id="GO:0046983">
    <property type="term" value="F:protein dimerization activity"/>
    <property type="evidence" value="ECO:0007669"/>
    <property type="project" value="InterPro"/>
</dbReference>
<dbReference type="Pfam" id="PF07730">
    <property type="entry name" value="HisKA_3"/>
    <property type="match status" value="1"/>
</dbReference>
<name>A0A1H4ISK2_9MICO</name>
<keyword evidence="1" id="KW-0808">Transferase</keyword>
<sequence>MSENRLRRLLEAHRAVMESLDVDVVLRRTVDAAVSLLDALDGAIVLFDRRRGLADRVTHVAGSASRGPLADLDSSDLTPLTGVEREHRRAGISADDVPEFLAVPLRSHGEAYGALYLTGSSAAPFTPDDEEMIVALAGTAAVALENSRLYEELRRQLRWSTALTEVSSALLSEDVSDAVGVVLARVGTVVAAAVISVVVPDPDSDLLLIHTARGSGAERFEGRRYERRGSLVDRALRSGRVVLSPAGTASISVEAEMGPSMVLPVVVAGESICALALSRSRGTPSFTADDVDMAAEFATQVGLAIELIRARGDRHRVELAEERSRIARDLHDHVIQRLFGTGLSLQAIAARFPQAEGALIEQVDAIDGAIDEIRTAVFALTSRRRASTGSARHRILDVVSEMSDSLRVSPQLTFRGPVDLMLTGTVADDVIAVVRECLANVARHAGSDVTTVTVSVDQRSVEVVVTDDGVGVSPDAVRRSGTGNLTDRARRRGGDFTLGCAEEGGTRAIWRARLVEERSRV</sequence>
<reference evidence="6" key="1">
    <citation type="submission" date="2016-10" db="EMBL/GenBank/DDBJ databases">
        <authorList>
            <person name="Varghese N."/>
            <person name="Submissions S."/>
        </authorList>
    </citation>
    <scope>NUCLEOTIDE SEQUENCE [LARGE SCALE GENOMIC DNA]</scope>
    <source>
        <strain evidence="6">DSM 16089</strain>
    </source>
</reference>
<feature type="domain" description="GAF" evidence="4">
    <location>
        <begin position="174"/>
        <end position="315"/>
    </location>
</feature>
<dbReference type="Gene3D" id="3.30.565.10">
    <property type="entry name" value="Histidine kinase-like ATPase, C-terminal domain"/>
    <property type="match status" value="1"/>
</dbReference>